<evidence type="ECO:0000313" key="1">
    <source>
        <dbReference type="EMBL" id="KXT08243.1"/>
    </source>
</evidence>
<sequence length="63" mass="6867">MTLRATKIGQGPSKKIGLVNEIMIATNVLIQSSSCVASFVPAWAKESSRINRTEWTIIASCEE</sequence>
<dbReference type="AlphaFoldDB" id="A0A139I0U8"/>
<evidence type="ECO:0000313" key="2">
    <source>
        <dbReference type="Proteomes" id="UP000073492"/>
    </source>
</evidence>
<dbReference type="Proteomes" id="UP000073492">
    <property type="component" value="Unassembled WGS sequence"/>
</dbReference>
<dbReference type="EMBL" id="LFZO01000471">
    <property type="protein sequence ID" value="KXT08243.1"/>
    <property type="molecule type" value="Genomic_DNA"/>
</dbReference>
<name>A0A139I0U8_9PEZI</name>
<reference evidence="1 2" key="1">
    <citation type="submission" date="2015-07" db="EMBL/GenBank/DDBJ databases">
        <title>Comparative genomics of the Sigatoka disease complex on banana suggests a link between parallel evolutionary changes in Pseudocercospora fijiensis and Pseudocercospora eumusae and increased virulence on the banana host.</title>
        <authorList>
            <person name="Chang T.-C."/>
            <person name="Salvucci A."/>
            <person name="Crous P.W."/>
            <person name="Stergiopoulos I."/>
        </authorList>
    </citation>
    <scope>NUCLEOTIDE SEQUENCE [LARGE SCALE GENOMIC DNA]</scope>
    <source>
        <strain evidence="1 2">CBS 116634</strain>
    </source>
</reference>
<keyword evidence="2" id="KW-1185">Reference proteome</keyword>
<protein>
    <submittedName>
        <fullName evidence="1">Uncharacterized protein</fullName>
    </submittedName>
</protein>
<accession>A0A139I0U8</accession>
<proteinExistence type="predicted"/>
<organism evidence="1 2">
    <name type="scientific">Pseudocercospora musae</name>
    <dbReference type="NCBI Taxonomy" id="113226"/>
    <lineage>
        <taxon>Eukaryota</taxon>
        <taxon>Fungi</taxon>
        <taxon>Dikarya</taxon>
        <taxon>Ascomycota</taxon>
        <taxon>Pezizomycotina</taxon>
        <taxon>Dothideomycetes</taxon>
        <taxon>Dothideomycetidae</taxon>
        <taxon>Mycosphaerellales</taxon>
        <taxon>Mycosphaerellaceae</taxon>
        <taxon>Pseudocercospora</taxon>
    </lineage>
</organism>
<comment type="caution">
    <text evidence="1">The sequence shown here is derived from an EMBL/GenBank/DDBJ whole genome shotgun (WGS) entry which is preliminary data.</text>
</comment>
<gene>
    <name evidence="1" type="ORF">AC579_6500</name>
</gene>